<dbReference type="Pfam" id="PF00593">
    <property type="entry name" value="TonB_dep_Rec_b-barrel"/>
    <property type="match status" value="1"/>
</dbReference>
<dbReference type="InterPro" id="IPR012910">
    <property type="entry name" value="Plug_dom"/>
</dbReference>
<comment type="caution">
    <text evidence="8">The sequence shown here is derived from an EMBL/GenBank/DDBJ whole genome shotgun (WGS) entry which is preliminary data.</text>
</comment>
<evidence type="ECO:0000259" key="6">
    <source>
        <dbReference type="Pfam" id="PF00593"/>
    </source>
</evidence>
<keyword evidence="3" id="KW-0998">Cell outer membrane</keyword>
<dbReference type="Proteomes" id="UP001595607">
    <property type="component" value="Unassembled WGS sequence"/>
</dbReference>
<dbReference type="PANTHER" id="PTHR47234:SF2">
    <property type="entry name" value="TONB-DEPENDENT RECEPTOR"/>
    <property type="match status" value="1"/>
</dbReference>
<protein>
    <submittedName>
        <fullName evidence="8">TonB-dependent receptor plug domain-containing protein</fullName>
    </submittedName>
</protein>
<evidence type="ECO:0000313" key="8">
    <source>
        <dbReference type="EMBL" id="MFC3302073.1"/>
    </source>
</evidence>
<dbReference type="Pfam" id="PF07715">
    <property type="entry name" value="Plug"/>
    <property type="match status" value="1"/>
</dbReference>
<dbReference type="Gene3D" id="2.40.170.20">
    <property type="entry name" value="TonB-dependent receptor, beta-barrel domain"/>
    <property type="match status" value="1"/>
</dbReference>
<dbReference type="InterPro" id="IPR000531">
    <property type="entry name" value="Beta-barrel_TonB"/>
</dbReference>
<dbReference type="InterPro" id="IPR036942">
    <property type="entry name" value="Beta-barrel_TonB_sf"/>
</dbReference>
<feature type="signal peptide" evidence="5">
    <location>
        <begin position="1"/>
        <end position="25"/>
    </location>
</feature>
<evidence type="ECO:0000313" key="9">
    <source>
        <dbReference type="Proteomes" id="UP001595607"/>
    </source>
</evidence>
<dbReference type="Gene3D" id="2.170.130.10">
    <property type="entry name" value="TonB-dependent receptor, plug domain"/>
    <property type="match status" value="1"/>
</dbReference>
<evidence type="ECO:0000256" key="3">
    <source>
        <dbReference type="ARBA" id="ARBA00023237"/>
    </source>
</evidence>
<accession>A0ABV7M9M4</accession>
<evidence type="ECO:0000256" key="5">
    <source>
        <dbReference type="SAM" id="SignalP"/>
    </source>
</evidence>
<dbReference type="PANTHER" id="PTHR47234">
    <property type="match status" value="1"/>
</dbReference>
<evidence type="ECO:0000256" key="1">
    <source>
        <dbReference type="ARBA" id="ARBA00004442"/>
    </source>
</evidence>
<proteinExistence type="inferred from homology"/>
<keyword evidence="8" id="KW-0675">Receptor</keyword>
<keyword evidence="9" id="KW-1185">Reference proteome</keyword>
<keyword evidence="2 4" id="KW-0472">Membrane</keyword>
<dbReference type="EMBL" id="JBHRVA010000002">
    <property type="protein sequence ID" value="MFC3302073.1"/>
    <property type="molecule type" value="Genomic_DNA"/>
</dbReference>
<keyword evidence="4" id="KW-0798">TonB box</keyword>
<feature type="domain" description="TonB-dependent receptor plug" evidence="7">
    <location>
        <begin position="103"/>
        <end position="184"/>
    </location>
</feature>
<keyword evidence="5" id="KW-0732">Signal</keyword>
<comment type="subcellular location">
    <subcellularLocation>
        <location evidence="1 4">Cell outer membrane</location>
    </subcellularLocation>
</comment>
<organism evidence="8 9">
    <name type="scientific">Parvularcula lutaonensis</name>
    <dbReference type="NCBI Taxonomy" id="491923"/>
    <lineage>
        <taxon>Bacteria</taxon>
        <taxon>Pseudomonadati</taxon>
        <taxon>Pseudomonadota</taxon>
        <taxon>Alphaproteobacteria</taxon>
        <taxon>Parvularculales</taxon>
        <taxon>Parvularculaceae</taxon>
        <taxon>Parvularcula</taxon>
    </lineage>
</organism>
<feature type="domain" description="TonB-dependent receptor-like beta-barrel" evidence="6">
    <location>
        <begin position="531"/>
        <end position="991"/>
    </location>
</feature>
<evidence type="ECO:0000259" key="7">
    <source>
        <dbReference type="Pfam" id="PF07715"/>
    </source>
</evidence>
<feature type="chain" id="PRO_5045376823" evidence="5">
    <location>
        <begin position="26"/>
        <end position="1031"/>
    </location>
</feature>
<reference evidence="9" key="1">
    <citation type="journal article" date="2019" name="Int. J. Syst. Evol. Microbiol.">
        <title>The Global Catalogue of Microorganisms (GCM) 10K type strain sequencing project: providing services to taxonomists for standard genome sequencing and annotation.</title>
        <authorList>
            <consortium name="The Broad Institute Genomics Platform"/>
            <consortium name="The Broad Institute Genome Sequencing Center for Infectious Disease"/>
            <person name="Wu L."/>
            <person name="Ma J."/>
        </authorList>
    </citation>
    <scope>NUCLEOTIDE SEQUENCE [LARGE SCALE GENOMIC DNA]</scope>
    <source>
        <strain evidence="9">KCTC 22245</strain>
    </source>
</reference>
<comment type="similarity">
    <text evidence="4">Belongs to the TonB-dependent receptor family.</text>
</comment>
<dbReference type="InterPro" id="IPR037066">
    <property type="entry name" value="Plug_dom_sf"/>
</dbReference>
<dbReference type="RefSeq" id="WP_189574263.1">
    <property type="nucleotide sequence ID" value="NZ_BMXU01000001.1"/>
</dbReference>
<evidence type="ECO:0000256" key="4">
    <source>
        <dbReference type="RuleBase" id="RU003357"/>
    </source>
</evidence>
<sequence length="1031" mass="111187">MRQRTMLKTLALSTMLAGLALPAAAQDDDPALIEPAASEEARGDVITVTGSRLRRSSFDSISPLQVIDADTSRLSGLTTASEFITQSPVIAGTQLDNSINAGSPTAAVEGVGEGGVGSNNVALRGLGPERTLVLMNGRRLSPSGVRGAPVAPDLNLVPSLAVQSVEILTDGASSIYGADAVAGVVNVILRNDFDGIEFNAQVTAPEQSGGGLEQFGIIAGSVGDRGNVLFSAEYFNRDTVFVGDRRNYNDCLRDIEVSAEGDIFSTCLDARPDNAAFVSGLGFAFSTPGMSNIPGTPNWTTTSGLPGNFRTGSLYTLQDEERATQLLGGFERLNLYSAGEYELTDDGRHSVYFEGLYSNRESTDFFTSEQIFPGVPAMIPVWADGNGNGAFDGPSEYVTDSNGVVFADNPLNPFSVDALPVISTTSLPQIRSADVENVRLVGGFKGDIVMPWFEERNWVYDLGASYDNSYGTATQPILRENAIRESLDTLRIDAQGNLSCGTPRTALTFGFLTPENCVVVDFFADNLFTTTGGDKSFTDEERAFLEGRSISTTEIEQRQFYGLATGDAFELPAGTVGLAVGVEYRELEITSLSDVVRARGLAASEVPDTELDTIGQTDFFEIFAETEIPVLDTLDVNLSGRYTEEANFGDEVTYSVKAKWDPLDWLGLRATYGTTFRAPNLREQFLAGAAGTIGGGNDPCLVPADANNMQVYDPAGDDRSQALLNQCIADGADPFSLGLQATTAIPTSTGGGDDLRAETSDSYTAGFVFRQQWSDAFDFDLAVTYYNIEIEDTVRESDPANLLAQCYSDLPQQFACDRITRGPAGTVSLVDASFINVGLFETSGIDYVARFNMPLDQFSDMFAETEFGLTFSASQVLERTEDVDPTDPDILPLELEGTISNPEWSWLMNATLERGPFTALWRTRYIGEGQQLGTEDFDTSPDPLRTACGVLGYSGTGGCRDVDFVDDYFQNDVSLTYRAETWGITAGISNVFDEEPPLIDQGEGPSRMNIVTQSGYDLIGRRAFFNISKRF</sequence>
<dbReference type="SUPFAM" id="SSF56935">
    <property type="entry name" value="Porins"/>
    <property type="match status" value="1"/>
</dbReference>
<gene>
    <name evidence="8" type="ORF">ACFONP_04940</name>
</gene>
<name>A0ABV7M9M4_9PROT</name>
<evidence type="ECO:0000256" key="2">
    <source>
        <dbReference type="ARBA" id="ARBA00023136"/>
    </source>
</evidence>